<keyword evidence="4" id="KW-1185">Reference proteome</keyword>
<proteinExistence type="predicted"/>
<sequence length="165" mass="19553">MSTDEFHSNQNDQQPQQPQQTNQIIYTRFREAIIGFHNEASQDSVTNVENIVLSKHLHRIFQRRNIKTLTDKIKLQELKINTLEKALQKQGEINQQLEDKYKLFRRISDQYYEDSTTQTESLKDKDTKKYNNKSNLYTPSKSNNTTPITQKPHVDEEIDTAYQEF</sequence>
<name>A0A2I1HB52_9GLOM</name>
<protein>
    <submittedName>
        <fullName evidence="3">Uncharacterized protein</fullName>
    </submittedName>
</protein>
<feature type="coiled-coil region" evidence="1">
    <location>
        <begin position="66"/>
        <end position="100"/>
    </location>
</feature>
<dbReference type="Proteomes" id="UP000234323">
    <property type="component" value="Unassembled WGS sequence"/>
</dbReference>
<feature type="region of interest" description="Disordered" evidence="2">
    <location>
        <begin position="114"/>
        <end position="165"/>
    </location>
</feature>
<feature type="compositionally biased region" description="Polar residues" evidence="2">
    <location>
        <begin position="132"/>
        <end position="149"/>
    </location>
</feature>
<dbReference type="EMBL" id="LLXI01002062">
    <property type="protein sequence ID" value="PKY56099.1"/>
    <property type="molecule type" value="Genomic_DNA"/>
</dbReference>
<feature type="region of interest" description="Disordered" evidence="2">
    <location>
        <begin position="1"/>
        <end position="20"/>
    </location>
</feature>
<evidence type="ECO:0000256" key="1">
    <source>
        <dbReference type="SAM" id="Coils"/>
    </source>
</evidence>
<organism evidence="3 4">
    <name type="scientific">Rhizophagus irregularis</name>
    <dbReference type="NCBI Taxonomy" id="588596"/>
    <lineage>
        <taxon>Eukaryota</taxon>
        <taxon>Fungi</taxon>
        <taxon>Fungi incertae sedis</taxon>
        <taxon>Mucoromycota</taxon>
        <taxon>Glomeromycotina</taxon>
        <taxon>Glomeromycetes</taxon>
        <taxon>Glomerales</taxon>
        <taxon>Glomeraceae</taxon>
        <taxon>Rhizophagus</taxon>
    </lineage>
</organism>
<reference evidence="3 4" key="1">
    <citation type="submission" date="2015-10" db="EMBL/GenBank/DDBJ databases">
        <title>Genome analyses suggest a sexual origin of heterokaryosis in a supposedly ancient asexual fungus.</title>
        <authorList>
            <person name="Ropars J."/>
            <person name="Sedzielewska K."/>
            <person name="Noel J."/>
            <person name="Charron P."/>
            <person name="Farinelli L."/>
            <person name="Marton T."/>
            <person name="Kruger M."/>
            <person name="Pelin A."/>
            <person name="Brachmann A."/>
            <person name="Corradi N."/>
        </authorList>
    </citation>
    <scope>NUCLEOTIDE SEQUENCE [LARGE SCALE GENOMIC DNA]</scope>
    <source>
        <strain evidence="3 4">A4</strain>
    </source>
</reference>
<gene>
    <name evidence="3" type="ORF">RhiirA4_549072</name>
</gene>
<dbReference type="AlphaFoldDB" id="A0A2I1HB52"/>
<comment type="caution">
    <text evidence="3">The sequence shown here is derived from an EMBL/GenBank/DDBJ whole genome shotgun (WGS) entry which is preliminary data.</text>
</comment>
<keyword evidence="1" id="KW-0175">Coiled coil</keyword>
<evidence type="ECO:0000313" key="3">
    <source>
        <dbReference type="EMBL" id="PKY56099.1"/>
    </source>
</evidence>
<evidence type="ECO:0000313" key="4">
    <source>
        <dbReference type="Proteomes" id="UP000234323"/>
    </source>
</evidence>
<accession>A0A2I1HB52</accession>
<feature type="compositionally biased region" description="Low complexity" evidence="2">
    <location>
        <begin position="9"/>
        <end position="20"/>
    </location>
</feature>
<evidence type="ECO:0000256" key="2">
    <source>
        <dbReference type="SAM" id="MobiDB-lite"/>
    </source>
</evidence>